<proteinExistence type="predicted"/>
<sequence length="234" mass="24161">MSATPPTATAVLVHSPFLGPTSLRPLADRFDAGDRPALVPDLRAAVANDPVHPQLTALVADAVRTVDGPAVLIGHSGAGPLLPGFAAALPQPPSALVYLDAGLPTPGQSWLDITPARLADQLHQHARGPLLPRWHNWFDTDPLTALVSDPDLRAALAAEEPDVSLGFLGEPHPGTTWRGPAGYVQLSEAYGAASAEAAALGMPVRRVDAHHLAAATEPAAVAAAVEELLAPLVE</sequence>
<dbReference type="RefSeq" id="WP_193927036.1">
    <property type="nucleotide sequence ID" value="NZ_JADEYC010000007.1"/>
</dbReference>
<dbReference type="EMBL" id="JADEYC010000007">
    <property type="protein sequence ID" value="MBE9373584.1"/>
    <property type="molecule type" value="Genomic_DNA"/>
</dbReference>
<evidence type="ECO:0000313" key="2">
    <source>
        <dbReference type="Proteomes" id="UP000598360"/>
    </source>
</evidence>
<evidence type="ECO:0000313" key="1">
    <source>
        <dbReference type="EMBL" id="MBE9373584.1"/>
    </source>
</evidence>
<dbReference type="SUPFAM" id="SSF53474">
    <property type="entry name" value="alpha/beta-Hydrolases"/>
    <property type="match status" value="1"/>
</dbReference>
<name>A0A929FYQ0_9PSEU</name>
<dbReference type="Proteomes" id="UP000598360">
    <property type="component" value="Unassembled WGS sequence"/>
</dbReference>
<protein>
    <recommendedName>
        <fullName evidence="3">Alpha/beta hydrolase family protein</fullName>
    </recommendedName>
</protein>
<gene>
    <name evidence="1" type="ORF">IQ251_03880</name>
</gene>
<accession>A0A929FYQ0</accession>
<dbReference type="Gene3D" id="3.40.50.1820">
    <property type="entry name" value="alpha/beta hydrolase"/>
    <property type="match status" value="1"/>
</dbReference>
<comment type="caution">
    <text evidence="1">The sequence shown here is derived from an EMBL/GenBank/DDBJ whole genome shotgun (WGS) entry which is preliminary data.</text>
</comment>
<organism evidence="1 2">
    <name type="scientific">Saccharopolyspora montiporae</name>
    <dbReference type="NCBI Taxonomy" id="2781240"/>
    <lineage>
        <taxon>Bacteria</taxon>
        <taxon>Bacillati</taxon>
        <taxon>Actinomycetota</taxon>
        <taxon>Actinomycetes</taxon>
        <taxon>Pseudonocardiales</taxon>
        <taxon>Pseudonocardiaceae</taxon>
        <taxon>Saccharopolyspora</taxon>
    </lineage>
</organism>
<dbReference type="InterPro" id="IPR029058">
    <property type="entry name" value="AB_hydrolase_fold"/>
</dbReference>
<evidence type="ECO:0008006" key="3">
    <source>
        <dbReference type="Google" id="ProtNLM"/>
    </source>
</evidence>
<dbReference type="AlphaFoldDB" id="A0A929FYQ0"/>
<keyword evidence="2" id="KW-1185">Reference proteome</keyword>
<reference evidence="1" key="1">
    <citation type="submission" date="2020-10" db="EMBL/GenBank/DDBJ databases">
        <title>Diversity and distribution of actinomycetes associated with coral in the coast of Hainan.</title>
        <authorList>
            <person name="Li F."/>
        </authorList>
    </citation>
    <scope>NUCLEOTIDE SEQUENCE</scope>
    <source>
        <strain evidence="1">HNM0983</strain>
    </source>
</reference>